<dbReference type="AlphaFoldDB" id="A0AAD3MNG9"/>
<evidence type="ECO:0000313" key="16">
    <source>
        <dbReference type="EMBL" id="GLD56569.1"/>
    </source>
</evidence>
<evidence type="ECO:0000256" key="10">
    <source>
        <dbReference type="ARBA" id="ARBA00023128"/>
    </source>
</evidence>
<dbReference type="Proteomes" id="UP001279410">
    <property type="component" value="Unassembled WGS sequence"/>
</dbReference>
<evidence type="ECO:0000256" key="5">
    <source>
        <dbReference type="ARBA" id="ARBA00022692"/>
    </source>
</evidence>
<keyword evidence="10" id="KW-0496">Mitochondrion</keyword>
<dbReference type="Gene3D" id="3.50.50.60">
    <property type="entry name" value="FAD/NAD(P)-binding domain"/>
    <property type="match status" value="1"/>
</dbReference>
<keyword evidence="6" id="KW-1000">Mitochondrion outer membrane</keyword>
<evidence type="ECO:0000256" key="14">
    <source>
        <dbReference type="RuleBase" id="RU362067"/>
    </source>
</evidence>
<keyword evidence="9 14" id="KW-0560">Oxidoreductase</keyword>
<dbReference type="InterPro" id="IPR002937">
    <property type="entry name" value="Amino_oxidase"/>
</dbReference>
<dbReference type="Gene3D" id="1.10.405.10">
    <property type="entry name" value="Guanine Nucleotide Dissociation Inhibitor, domain 1"/>
    <property type="match status" value="1"/>
</dbReference>
<keyword evidence="8" id="KW-1133">Transmembrane helix</keyword>
<dbReference type="InterPro" id="IPR050703">
    <property type="entry name" value="Flavin_MAO"/>
</dbReference>
<comment type="subcellular location">
    <subcellularLocation>
        <location evidence="2">Mitochondrion outer membrane</location>
        <topology evidence="2">Single-pass type IV membrane protein</topology>
        <orientation evidence="2">Cytoplasmic side</orientation>
    </subcellularLocation>
</comment>
<evidence type="ECO:0000259" key="15">
    <source>
        <dbReference type="Pfam" id="PF01593"/>
    </source>
</evidence>
<evidence type="ECO:0000256" key="4">
    <source>
        <dbReference type="ARBA" id="ARBA00022630"/>
    </source>
</evidence>
<protein>
    <recommendedName>
        <fullName evidence="14">Amine oxidase</fullName>
        <ecNumber evidence="14">1.4.3.-</ecNumber>
    </recommendedName>
</protein>
<comment type="caution">
    <text evidence="16">The sequence shown here is derived from an EMBL/GenBank/DDBJ whole genome shotgun (WGS) entry which is preliminary data.</text>
</comment>
<gene>
    <name evidence="16" type="ORF">AKAME5_000889300</name>
</gene>
<dbReference type="EC" id="1.4.3.-" evidence="14"/>
<evidence type="ECO:0000256" key="3">
    <source>
        <dbReference type="ARBA" id="ARBA00005995"/>
    </source>
</evidence>
<evidence type="ECO:0000256" key="6">
    <source>
        <dbReference type="ARBA" id="ARBA00022787"/>
    </source>
</evidence>
<feature type="binding site" evidence="13">
    <location>
        <begin position="84"/>
        <end position="85"/>
    </location>
    <ligand>
        <name>FAD</name>
        <dbReference type="ChEBI" id="CHEBI:57692"/>
    </ligand>
</feature>
<name>A0AAD3MNG9_LATJO</name>
<dbReference type="PRINTS" id="PR00757">
    <property type="entry name" value="AMINEOXDASEF"/>
</dbReference>
<proteinExistence type="inferred from homology"/>
<evidence type="ECO:0000256" key="2">
    <source>
        <dbReference type="ARBA" id="ARBA00004362"/>
    </source>
</evidence>
<dbReference type="InterPro" id="IPR036188">
    <property type="entry name" value="FAD/NAD-bd_sf"/>
</dbReference>
<organism evidence="16 17">
    <name type="scientific">Lates japonicus</name>
    <name type="common">Japanese lates</name>
    <dbReference type="NCBI Taxonomy" id="270547"/>
    <lineage>
        <taxon>Eukaryota</taxon>
        <taxon>Metazoa</taxon>
        <taxon>Chordata</taxon>
        <taxon>Craniata</taxon>
        <taxon>Vertebrata</taxon>
        <taxon>Euteleostomi</taxon>
        <taxon>Actinopterygii</taxon>
        <taxon>Neopterygii</taxon>
        <taxon>Teleostei</taxon>
        <taxon>Neoteleostei</taxon>
        <taxon>Acanthomorphata</taxon>
        <taxon>Carangaria</taxon>
        <taxon>Carangaria incertae sedis</taxon>
        <taxon>Centropomidae</taxon>
        <taxon>Lates</taxon>
    </lineage>
</organism>
<keyword evidence="7 14" id="KW-0274">FAD</keyword>
<evidence type="ECO:0000256" key="7">
    <source>
        <dbReference type="ARBA" id="ARBA00022827"/>
    </source>
</evidence>
<evidence type="ECO:0000256" key="13">
    <source>
        <dbReference type="PIRSR" id="PIRSR601613-1"/>
    </source>
</evidence>
<evidence type="ECO:0000256" key="9">
    <source>
        <dbReference type="ARBA" id="ARBA00023002"/>
    </source>
</evidence>
<sequence>MAVCCSNIGGRSLQGGGLAGAFNTDALLQRPRSAASGHGRPGERHVTGAIMINRTYDATRIGGISGLSAAKLLKAQGLSPVVLEARDRVGGRTFTVRNKETKWVDLGGAYIGPTQNRILRLAREYNIKTYKVNEQENLVHYVNGKSYPFKGSFPPMWNPIVLLDFNNLWRTMDEMGKEIPREAPWRAPHAEEWDKMTMQELFEKICWTSTVRRFAT</sequence>
<feature type="binding site" evidence="13">
    <location>
        <position position="65"/>
    </location>
    <ligand>
        <name>FAD</name>
        <dbReference type="ChEBI" id="CHEBI:57692"/>
    </ligand>
</feature>
<dbReference type="InterPro" id="IPR001613">
    <property type="entry name" value="Flavin_amine_oxidase"/>
</dbReference>
<dbReference type="SUPFAM" id="SSF51905">
    <property type="entry name" value="FAD/NAD(P)-binding domain"/>
    <property type="match status" value="1"/>
</dbReference>
<comment type="similarity">
    <text evidence="3 14">Belongs to the flavin monoamine oxidase family.</text>
</comment>
<keyword evidence="11" id="KW-0472">Membrane</keyword>
<feature type="domain" description="Amine oxidase" evidence="15">
    <location>
        <begin position="64"/>
        <end position="206"/>
    </location>
</feature>
<dbReference type="GO" id="GO:0005741">
    <property type="term" value="C:mitochondrial outer membrane"/>
    <property type="evidence" value="ECO:0007669"/>
    <property type="project" value="UniProtKB-SubCell"/>
</dbReference>
<evidence type="ECO:0000256" key="12">
    <source>
        <dbReference type="ARBA" id="ARBA00048448"/>
    </source>
</evidence>
<comment type="catalytic activity">
    <reaction evidence="12">
        <text>a secondary aliphatic amine + O2 + H2O = a primary amine + an aldehyde + H2O2</text>
        <dbReference type="Rhea" id="RHEA:26414"/>
        <dbReference type="ChEBI" id="CHEBI:15377"/>
        <dbReference type="ChEBI" id="CHEBI:15379"/>
        <dbReference type="ChEBI" id="CHEBI:16240"/>
        <dbReference type="ChEBI" id="CHEBI:17478"/>
        <dbReference type="ChEBI" id="CHEBI:58855"/>
        <dbReference type="ChEBI" id="CHEBI:65296"/>
        <dbReference type="EC" id="1.4.3.4"/>
    </reaction>
</comment>
<evidence type="ECO:0000256" key="1">
    <source>
        <dbReference type="ARBA" id="ARBA00001974"/>
    </source>
</evidence>
<dbReference type="PANTHER" id="PTHR43563">
    <property type="entry name" value="AMINE OXIDASE"/>
    <property type="match status" value="1"/>
</dbReference>
<dbReference type="GO" id="GO:0050660">
    <property type="term" value="F:flavin adenine dinucleotide binding"/>
    <property type="evidence" value="ECO:0007669"/>
    <property type="project" value="TreeGrafter"/>
</dbReference>
<accession>A0AAD3MNG9</accession>
<comment type="cofactor">
    <cofactor evidence="1 14">
        <name>FAD</name>
        <dbReference type="ChEBI" id="CHEBI:57692"/>
    </cofactor>
</comment>
<reference evidence="16" key="1">
    <citation type="submission" date="2022-08" db="EMBL/GenBank/DDBJ databases">
        <title>Genome sequencing of akame (Lates japonicus).</title>
        <authorList>
            <person name="Hashiguchi Y."/>
            <person name="Takahashi H."/>
        </authorList>
    </citation>
    <scope>NUCLEOTIDE SEQUENCE</scope>
    <source>
        <strain evidence="16">Kochi</strain>
    </source>
</reference>
<keyword evidence="17" id="KW-1185">Reference proteome</keyword>
<dbReference type="GO" id="GO:0097621">
    <property type="term" value="F:monoamine oxidase activity"/>
    <property type="evidence" value="ECO:0007669"/>
    <property type="project" value="UniProtKB-EC"/>
</dbReference>
<dbReference type="Pfam" id="PF01593">
    <property type="entry name" value="Amino_oxidase"/>
    <property type="match status" value="1"/>
</dbReference>
<keyword evidence="4 14" id="KW-0285">Flavoprotein</keyword>
<dbReference type="EMBL" id="BRZM01000026">
    <property type="protein sequence ID" value="GLD56569.1"/>
    <property type="molecule type" value="Genomic_DNA"/>
</dbReference>
<dbReference type="GO" id="GO:0008131">
    <property type="term" value="F:primary methylamine oxidase activity"/>
    <property type="evidence" value="ECO:0007669"/>
    <property type="project" value="TreeGrafter"/>
</dbReference>
<feature type="non-terminal residue" evidence="16">
    <location>
        <position position="1"/>
    </location>
</feature>
<evidence type="ECO:0000256" key="11">
    <source>
        <dbReference type="ARBA" id="ARBA00023136"/>
    </source>
</evidence>
<evidence type="ECO:0000256" key="8">
    <source>
        <dbReference type="ARBA" id="ARBA00022989"/>
    </source>
</evidence>
<keyword evidence="5" id="KW-0812">Transmembrane</keyword>
<evidence type="ECO:0000313" key="17">
    <source>
        <dbReference type="Proteomes" id="UP001279410"/>
    </source>
</evidence>
<dbReference type="PANTHER" id="PTHR43563:SF11">
    <property type="entry name" value="AMINE OXIDASE [FLAVIN-CONTAINING] A"/>
    <property type="match status" value="1"/>
</dbReference>